<evidence type="ECO:0000259" key="12">
    <source>
        <dbReference type="PROSITE" id="PS50885"/>
    </source>
</evidence>
<keyword evidence="5" id="KW-0597">Phosphoprotein</keyword>
<dbReference type="RefSeq" id="WP_170017308.1">
    <property type="nucleotide sequence ID" value="NZ_JADBHQ010000030.1"/>
</dbReference>
<evidence type="ECO:0000256" key="2">
    <source>
        <dbReference type="ARBA" id="ARBA00004651"/>
    </source>
</evidence>
<dbReference type="InterPro" id="IPR050398">
    <property type="entry name" value="HssS/ArlS-like"/>
</dbReference>
<keyword evidence="7 11" id="KW-0812">Transmembrane</keyword>
<dbReference type="PANTHER" id="PTHR45528">
    <property type="entry name" value="SENSOR HISTIDINE KINASE CPXA"/>
    <property type="match status" value="1"/>
</dbReference>
<accession>A0AAW3ZYQ9</accession>
<evidence type="ECO:0000313" key="13">
    <source>
        <dbReference type="EMBL" id="MBE2987263.1"/>
    </source>
</evidence>
<gene>
    <name evidence="13" type="ORF">CCAL12919_09105</name>
    <name evidence="14" type="ORF">CCAL9337_09225</name>
</gene>
<dbReference type="GO" id="GO:0000155">
    <property type="term" value="F:phosphorelay sensor kinase activity"/>
    <property type="evidence" value="ECO:0007669"/>
    <property type="project" value="TreeGrafter"/>
</dbReference>
<comment type="caution">
    <text evidence="14">The sequence shown here is derived from an EMBL/GenBank/DDBJ whole genome shotgun (WGS) entry which is preliminary data.</text>
</comment>
<evidence type="ECO:0000313" key="16">
    <source>
        <dbReference type="Proteomes" id="UP001318760"/>
    </source>
</evidence>
<proteinExistence type="predicted"/>
<dbReference type="EMBL" id="LIWG01000026">
    <property type="protein sequence ID" value="MBE3608891.1"/>
    <property type="molecule type" value="Genomic_DNA"/>
</dbReference>
<protein>
    <recommendedName>
        <fullName evidence="3">histidine kinase</fullName>
        <ecNumber evidence="3">2.7.13.3</ecNumber>
    </recommendedName>
</protein>
<dbReference type="Gene3D" id="3.30.450.20">
    <property type="entry name" value="PAS domain"/>
    <property type="match status" value="2"/>
</dbReference>
<keyword evidence="8" id="KW-0418">Kinase</keyword>
<dbReference type="GO" id="GO:0005886">
    <property type="term" value="C:plasma membrane"/>
    <property type="evidence" value="ECO:0007669"/>
    <property type="project" value="UniProtKB-SubCell"/>
</dbReference>
<dbReference type="PROSITE" id="PS50885">
    <property type="entry name" value="HAMP"/>
    <property type="match status" value="1"/>
</dbReference>
<dbReference type="InterPro" id="IPR003660">
    <property type="entry name" value="HAMP_dom"/>
</dbReference>
<keyword evidence="6" id="KW-0808">Transferase</keyword>
<dbReference type="Proteomes" id="UP001318760">
    <property type="component" value="Unassembled WGS sequence"/>
</dbReference>
<dbReference type="AlphaFoldDB" id="A0AAW3ZYQ9"/>
<reference evidence="13 16" key="2">
    <citation type="submission" date="2020-10" db="EMBL/GenBank/DDBJ databases">
        <title>Campylobacter californiensis sp. nov. isolated from cattle and feral swine in California.</title>
        <authorList>
            <person name="Miller W.G."/>
        </authorList>
    </citation>
    <scope>NUCLEOTIDE SEQUENCE [LARGE SCALE GENOMIC DNA]</scope>
    <source>
        <strain evidence="13 16">RM12919</strain>
    </source>
</reference>
<keyword evidence="4" id="KW-1003">Cell membrane</keyword>
<evidence type="ECO:0000256" key="10">
    <source>
        <dbReference type="ARBA" id="ARBA00023136"/>
    </source>
</evidence>
<keyword evidence="9 11" id="KW-1133">Transmembrane helix</keyword>
<evidence type="ECO:0000256" key="6">
    <source>
        <dbReference type="ARBA" id="ARBA00022679"/>
    </source>
</evidence>
<evidence type="ECO:0000256" key="9">
    <source>
        <dbReference type="ARBA" id="ARBA00022989"/>
    </source>
</evidence>
<dbReference type="InterPro" id="IPR033479">
    <property type="entry name" value="dCache_1"/>
</dbReference>
<keyword evidence="10 11" id="KW-0472">Membrane</keyword>
<evidence type="ECO:0000256" key="3">
    <source>
        <dbReference type="ARBA" id="ARBA00012438"/>
    </source>
</evidence>
<comment type="catalytic activity">
    <reaction evidence="1">
        <text>ATP + protein L-histidine = ADP + protein N-phospho-L-histidine.</text>
        <dbReference type="EC" id="2.7.13.3"/>
    </reaction>
</comment>
<evidence type="ECO:0000313" key="14">
    <source>
        <dbReference type="EMBL" id="MBE3608891.1"/>
    </source>
</evidence>
<evidence type="ECO:0000256" key="7">
    <source>
        <dbReference type="ARBA" id="ARBA00022692"/>
    </source>
</evidence>
<comment type="subcellular location">
    <subcellularLocation>
        <location evidence="2">Cell membrane</location>
        <topology evidence="2">Multi-pass membrane protein</topology>
    </subcellularLocation>
</comment>
<feature type="transmembrane region" description="Helical" evidence="11">
    <location>
        <begin position="298"/>
        <end position="320"/>
    </location>
</feature>
<feature type="non-terminal residue" evidence="14">
    <location>
        <position position="476"/>
    </location>
</feature>
<dbReference type="Pfam" id="PF02743">
    <property type="entry name" value="dCache_1"/>
    <property type="match status" value="1"/>
</dbReference>
<evidence type="ECO:0000256" key="1">
    <source>
        <dbReference type="ARBA" id="ARBA00000085"/>
    </source>
</evidence>
<evidence type="ECO:0000256" key="11">
    <source>
        <dbReference type="SAM" id="Phobius"/>
    </source>
</evidence>
<evidence type="ECO:0000256" key="5">
    <source>
        <dbReference type="ARBA" id="ARBA00022553"/>
    </source>
</evidence>
<evidence type="ECO:0000313" key="15">
    <source>
        <dbReference type="Proteomes" id="UP000650616"/>
    </source>
</evidence>
<reference evidence="14 15" key="1">
    <citation type="submission" date="2015-08" db="EMBL/GenBank/DDBJ databases">
        <title>Comparative genomics of the Campylobacter concisus group.</title>
        <authorList>
            <person name="Yee E."/>
            <person name="Chapman M.H."/>
            <person name="Huynh S."/>
            <person name="Bono J.L."/>
            <person name="On S.L."/>
            <person name="St Leger J."/>
            <person name="Foster G."/>
            <person name="Parker C.T."/>
            <person name="Miller W.G."/>
        </authorList>
    </citation>
    <scope>NUCLEOTIDE SEQUENCE [LARGE SCALE GENOMIC DNA]</scope>
    <source>
        <strain evidence="14 15">RM9337</strain>
    </source>
</reference>
<dbReference type="EMBL" id="JADBHS010000030">
    <property type="protein sequence ID" value="MBE2987263.1"/>
    <property type="molecule type" value="Genomic_DNA"/>
</dbReference>
<name>A0AAW3ZYQ9_9BACT</name>
<sequence length="476" mass="52960">MMRKVSNKLAVIILALLTLSFVVFSGISYFKSKDTIINLSKDSKQASSKAAEVFVEEFFGTKILAIEQFELFLKQNKHLLNDRQELEVELQKLATAAKLDELYIGFEDTGEVVGAENSKGKISSIYHKTVYRDNFDSRTRGWYKKGSEANGKIAFFDPYVTGTTNKYATGVSKAFIVDGKRIGVIGVDIYIDDLKAALNMIKDTPTSNIVIVDMAKSYFVYHPNYENITSTSQENLAVSKIFLDSHAKDPDHGFEYTYNGEEKIGSCETYKAANWLVCSVNSLSDYQPILNSVLVSQVISSVLFIVFIVGILIFAVTYFLKPLGDITNGLNSFFSFLNYEIKQPVRINIKTTDEFGVMADMINGSIAKIQEAANQDSVTLNQAVDTAKMIEDGNLKARITQNPANPGIVELKNVLNKMLATLEVKVGSDLNEIQKVFDNYRGSNFTAKIQNAKGEVEKATNILGEEIASMLKYNLE</sequence>
<feature type="domain" description="HAMP" evidence="12">
    <location>
        <begin position="380"/>
        <end position="427"/>
    </location>
</feature>
<dbReference type="Proteomes" id="UP000650616">
    <property type="component" value="Unassembled WGS sequence"/>
</dbReference>
<dbReference type="EC" id="2.7.13.3" evidence="3"/>
<evidence type="ECO:0000256" key="8">
    <source>
        <dbReference type="ARBA" id="ARBA00022777"/>
    </source>
</evidence>
<dbReference type="PANTHER" id="PTHR45528:SF10">
    <property type="entry name" value="METHYL-ACCEPTING CHEMOTAXIS PROTEIN"/>
    <property type="match status" value="1"/>
</dbReference>
<keyword evidence="15" id="KW-1185">Reference proteome</keyword>
<organism evidence="14 15">
    <name type="scientific">Campylobacter californiensis</name>
    <dbReference type="NCBI Taxonomy" id="1032243"/>
    <lineage>
        <taxon>Bacteria</taxon>
        <taxon>Pseudomonadati</taxon>
        <taxon>Campylobacterota</taxon>
        <taxon>Epsilonproteobacteria</taxon>
        <taxon>Campylobacterales</taxon>
        <taxon>Campylobacteraceae</taxon>
        <taxon>Campylobacter</taxon>
    </lineage>
</organism>
<evidence type="ECO:0000256" key="4">
    <source>
        <dbReference type="ARBA" id="ARBA00022475"/>
    </source>
</evidence>